<dbReference type="SUPFAM" id="SSF57850">
    <property type="entry name" value="RING/U-box"/>
    <property type="match status" value="1"/>
</dbReference>
<dbReference type="GO" id="GO:0061630">
    <property type="term" value="F:ubiquitin protein ligase activity"/>
    <property type="evidence" value="ECO:0007669"/>
    <property type="project" value="TreeGrafter"/>
</dbReference>
<gene>
    <name evidence="6" type="ORF">BU16DRAFT_564973</name>
</gene>
<dbReference type="EMBL" id="MU004195">
    <property type="protein sequence ID" value="KAF2491266.1"/>
    <property type="molecule type" value="Genomic_DNA"/>
</dbReference>
<keyword evidence="7" id="KW-1185">Reference proteome</keyword>
<dbReference type="GO" id="GO:0012505">
    <property type="term" value="C:endomembrane system"/>
    <property type="evidence" value="ECO:0007669"/>
    <property type="project" value="TreeGrafter"/>
</dbReference>
<evidence type="ECO:0000313" key="7">
    <source>
        <dbReference type="Proteomes" id="UP000799750"/>
    </source>
</evidence>
<proteinExistence type="predicted"/>
<dbReference type="Proteomes" id="UP000799750">
    <property type="component" value="Unassembled WGS sequence"/>
</dbReference>
<dbReference type="AlphaFoldDB" id="A0A6A6QGW3"/>
<evidence type="ECO:0000256" key="1">
    <source>
        <dbReference type="ARBA" id="ARBA00022723"/>
    </source>
</evidence>
<feature type="domain" description="RING-type" evidence="5">
    <location>
        <begin position="157"/>
        <end position="202"/>
    </location>
</feature>
<evidence type="ECO:0000256" key="3">
    <source>
        <dbReference type="ARBA" id="ARBA00022833"/>
    </source>
</evidence>
<dbReference type="SMART" id="SM00184">
    <property type="entry name" value="RING"/>
    <property type="match status" value="1"/>
</dbReference>
<keyword evidence="3" id="KW-0862">Zinc</keyword>
<dbReference type="InterPro" id="IPR001841">
    <property type="entry name" value="Znf_RING"/>
</dbReference>
<dbReference type="InterPro" id="IPR013083">
    <property type="entry name" value="Znf_RING/FYVE/PHD"/>
</dbReference>
<reference evidence="6" key="1">
    <citation type="journal article" date="2020" name="Stud. Mycol.">
        <title>101 Dothideomycetes genomes: a test case for predicting lifestyles and emergence of pathogens.</title>
        <authorList>
            <person name="Haridas S."/>
            <person name="Albert R."/>
            <person name="Binder M."/>
            <person name="Bloem J."/>
            <person name="Labutti K."/>
            <person name="Salamov A."/>
            <person name="Andreopoulos B."/>
            <person name="Baker S."/>
            <person name="Barry K."/>
            <person name="Bills G."/>
            <person name="Bluhm B."/>
            <person name="Cannon C."/>
            <person name="Castanera R."/>
            <person name="Culley D."/>
            <person name="Daum C."/>
            <person name="Ezra D."/>
            <person name="Gonzalez J."/>
            <person name="Henrissat B."/>
            <person name="Kuo A."/>
            <person name="Liang C."/>
            <person name="Lipzen A."/>
            <person name="Lutzoni F."/>
            <person name="Magnuson J."/>
            <person name="Mondo S."/>
            <person name="Nolan M."/>
            <person name="Ohm R."/>
            <person name="Pangilinan J."/>
            <person name="Park H.-J."/>
            <person name="Ramirez L."/>
            <person name="Alfaro M."/>
            <person name="Sun H."/>
            <person name="Tritt A."/>
            <person name="Yoshinaga Y."/>
            <person name="Zwiers L.-H."/>
            <person name="Turgeon B."/>
            <person name="Goodwin S."/>
            <person name="Spatafora J."/>
            <person name="Crous P."/>
            <person name="Grigoriev I."/>
        </authorList>
    </citation>
    <scope>NUCLEOTIDE SEQUENCE</scope>
    <source>
        <strain evidence="6">CBS 269.34</strain>
    </source>
</reference>
<dbReference type="PROSITE" id="PS50089">
    <property type="entry name" value="ZF_RING_2"/>
    <property type="match status" value="1"/>
</dbReference>
<keyword evidence="1" id="KW-0479">Metal-binding</keyword>
<sequence>MSDRANQHHLRDFAADTGDDDIDSFESYFTIGRLFCFTKILHLVNKVDRSEWQAYVERGYDPSLSPDALWVYKKDHLRTHLPDQYQPLFDLLEGDEQLIHTYCDETLCEMFAMSMQILTWKRQLCRLYNEPWIDPVTADTSSLPVIVAELEPADAECSICREPFSADDPPVKTFCGHILGRECFESWLQSGQANQTSCPVCRQDFEAMMPIHRRPGTADPSADYADIVAMFSTEAQAIIKNIERVFTVAATLEQSSDRVLLEVSTDLPRSEEYMMVGDSLQSLNDDLNNLQDALMHEMKLDEYTAGALFMDFMDYDDGDSPVND</sequence>
<dbReference type="Pfam" id="PF13639">
    <property type="entry name" value="zf-RING_2"/>
    <property type="match status" value="1"/>
</dbReference>
<dbReference type="GO" id="GO:0043161">
    <property type="term" value="P:proteasome-mediated ubiquitin-dependent protein catabolic process"/>
    <property type="evidence" value="ECO:0007669"/>
    <property type="project" value="TreeGrafter"/>
</dbReference>
<evidence type="ECO:0000259" key="5">
    <source>
        <dbReference type="PROSITE" id="PS50089"/>
    </source>
</evidence>
<dbReference type="GO" id="GO:0008270">
    <property type="term" value="F:zinc ion binding"/>
    <property type="evidence" value="ECO:0007669"/>
    <property type="project" value="UniProtKB-KW"/>
</dbReference>
<evidence type="ECO:0000256" key="2">
    <source>
        <dbReference type="ARBA" id="ARBA00022771"/>
    </source>
</evidence>
<dbReference type="OrthoDB" id="3800401at2759"/>
<dbReference type="Gene3D" id="3.30.40.10">
    <property type="entry name" value="Zinc/RING finger domain, C3HC4 (zinc finger)"/>
    <property type="match status" value="1"/>
</dbReference>
<dbReference type="InterPro" id="IPR050731">
    <property type="entry name" value="HRD1_E3_ubiq-ligases"/>
</dbReference>
<evidence type="ECO:0000313" key="6">
    <source>
        <dbReference type="EMBL" id="KAF2491266.1"/>
    </source>
</evidence>
<name>A0A6A6QGW3_9PEZI</name>
<accession>A0A6A6QGW3</accession>
<protein>
    <recommendedName>
        <fullName evidence="5">RING-type domain-containing protein</fullName>
    </recommendedName>
</protein>
<organism evidence="6 7">
    <name type="scientific">Lophium mytilinum</name>
    <dbReference type="NCBI Taxonomy" id="390894"/>
    <lineage>
        <taxon>Eukaryota</taxon>
        <taxon>Fungi</taxon>
        <taxon>Dikarya</taxon>
        <taxon>Ascomycota</taxon>
        <taxon>Pezizomycotina</taxon>
        <taxon>Dothideomycetes</taxon>
        <taxon>Pleosporomycetidae</taxon>
        <taxon>Mytilinidiales</taxon>
        <taxon>Mytilinidiaceae</taxon>
        <taxon>Lophium</taxon>
    </lineage>
</organism>
<keyword evidence="2 4" id="KW-0863">Zinc-finger</keyword>
<evidence type="ECO:0000256" key="4">
    <source>
        <dbReference type="PROSITE-ProRule" id="PRU00175"/>
    </source>
</evidence>
<dbReference type="PANTHER" id="PTHR22763">
    <property type="entry name" value="RING ZINC FINGER PROTEIN"/>
    <property type="match status" value="1"/>
</dbReference>